<keyword evidence="3" id="KW-1185">Reference proteome</keyword>
<keyword evidence="1" id="KW-0812">Transmembrane</keyword>
<organism evidence="2 3">
    <name type="scientific">Aspergillus ibericus CBS 121593</name>
    <dbReference type="NCBI Taxonomy" id="1448316"/>
    <lineage>
        <taxon>Eukaryota</taxon>
        <taxon>Fungi</taxon>
        <taxon>Dikarya</taxon>
        <taxon>Ascomycota</taxon>
        <taxon>Pezizomycotina</taxon>
        <taxon>Eurotiomycetes</taxon>
        <taxon>Eurotiomycetidae</taxon>
        <taxon>Eurotiales</taxon>
        <taxon>Aspergillaceae</taxon>
        <taxon>Aspergillus</taxon>
        <taxon>Aspergillus subgen. Circumdati</taxon>
    </lineage>
</organism>
<name>A0A395GJK4_9EURO</name>
<evidence type="ECO:0000313" key="3">
    <source>
        <dbReference type="Proteomes" id="UP000249402"/>
    </source>
</evidence>
<evidence type="ECO:0000256" key="1">
    <source>
        <dbReference type="SAM" id="Phobius"/>
    </source>
</evidence>
<dbReference type="Proteomes" id="UP000249402">
    <property type="component" value="Unassembled WGS sequence"/>
</dbReference>
<keyword evidence="1" id="KW-0472">Membrane</keyword>
<accession>A0A395GJK4</accession>
<protein>
    <submittedName>
        <fullName evidence="2">Uncharacterized protein</fullName>
    </submittedName>
</protein>
<dbReference type="RefSeq" id="XP_025569265.1">
    <property type="nucleotide sequence ID" value="XM_025715003.1"/>
</dbReference>
<dbReference type="AlphaFoldDB" id="A0A395GJK4"/>
<reference evidence="2 3" key="1">
    <citation type="submission" date="2018-02" db="EMBL/GenBank/DDBJ databases">
        <title>The genomes of Aspergillus section Nigri reveals drivers in fungal speciation.</title>
        <authorList>
            <consortium name="DOE Joint Genome Institute"/>
            <person name="Vesth T.C."/>
            <person name="Nybo J."/>
            <person name="Theobald S."/>
            <person name="Brandl J."/>
            <person name="Frisvad J.C."/>
            <person name="Nielsen K.F."/>
            <person name="Lyhne E.K."/>
            <person name="Kogle M.E."/>
            <person name="Kuo A."/>
            <person name="Riley R."/>
            <person name="Clum A."/>
            <person name="Nolan M."/>
            <person name="Lipzen A."/>
            <person name="Salamov A."/>
            <person name="Henrissat B."/>
            <person name="Wiebenga A."/>
            <person name="De vries R.P."/>
            <person name="Grigoriev I.V."/>
            <person name="Mortensen U.H."/>
            <person name="Andersen M.R."/>
            <person name="Baker S.E."/>
        </authorList>
    </citation>
    <scope>NUCLEOTIDE SEQUENCE [LARGE SCALE GENOMIC DNA]</scope>
    <source>
        <strain evidence="2 3">CBS 121593</strain>
    </source>
</reference>
<keyword evidence="1" id="KW-1133">Transmembrane helix</keyword>
<dbReference type="VEuPathDB" id="FungiDB:BO80DRAFT_291819"/>
<proteinExistence type="predicted"/>
<feature type="transmembrane region" description="Helical" evidence="1">
    <location>
        <begin position="42"/>
        <end position="64"/>
    </location>
</feature>
<dbReference type="EMBL" id="KZ824511">
    <property type="protein sequence ID" value="RAK94937.1"/>
    <property type="molecule type" value="Genomic_DNA"/>
</dbReference>
<sequence>MLLSAIPVSGSALASSICINHIPPSPTLLFILPSCLFLLNSTLYLSTCTCIFPFFYLHFLIISFMRQFRLFSISVKRRQEAEVTR</sequence>
<evidence type="ECO:0000313" key="2">
    <source>
        <dbReference type="EMBL" id="RAK94937.1"/>
    </source>
</evidence>
<dbReference type="GeneID" id="37219868"/>
<gene>
    <name evidence="2" type="ORF">BO80DRAFT_291819</name>
</gene>